<dbReference type="EMBL" id="JAPDRN010000006">
    <property type="protein sequence ID" value="KAJ9644437.1"/>
    <property type="molecule type" value="Genomic_DNA"/>
</dbReference>
<evidence type="ECO:0000313" key="3">
    <source>
        <dbReference type="EMBL" id="KAJ9644437.1"/>
    </source>
</evidence>
<dbReference type="PANTHER" id="PTHR42693">
    <property type="entry name" value="ARYLSULFATASE FAMILY MEMBER"/>
    <property type="match status" value="1"/>
</dbReference>
<dbReference type="Gene3D" id="3.40.720.10">
    <property type="entry name" value="Alkaline Phosphatase, subunit A"/>
    <property type="match status" value="1"/>
</dbReference>
<sequence>MGSFVEPKRPNFLVIVADDLGYSDTEPFGSEIHTPALNHLASSGVRLTNFHTASACSPTRSMLFSGTDNHIAGLGQMAEHMPANAKGQPGYEGYLNFRVAALSEILQDSGYETMMTGKWHLGLTKETAPCSRGFDKSFVFLSGCHNHFNYEPQLEDPSHSIFTAINGGQFWMRDSSFINRITDIPEDFYSTTSYGKEMVKQLASRDASKPFFAYLAFTAPHWPLQAPQSMIARYKGLYDDGPAALRSKRLQRLIDLGLISPEVEAAPMCHGPEEWETMSEVQRAESARKMEVFAAMVDMIDQSIGEVLDHLEESGELDNTFILFMSDNGAEGALLEAMPIMGGSSNVGAIIDKYYDNSLDNIGNANSYVWYGPAWATASMAPSRGFKTWVTEGGIRCPCIVRYPPAFGSGQEVQNHKTGDASAQGVHTDSFATVMDILPTILDIANVPVPSPSKPFRNRSIVPIRGSSWLPHLSGRAPSFHDEQHNITGWELFGFRAIRQGPWKALFMASPRGKDKWELYNLDKDPGEMVDLADSEPEVLDRLITHWEVYHAETGMIDPEPHSKTAGDVEFV</sequence>
<comment type="caution">
    <text evidence="3">The sequence shown here is derived from an EMBL/GenBank/DDBJ whole genome shotgun (WGS) entry which is preliminary data.</text>
</comment>
<dbReference type="Gene3D" id="3.30.1120.10">
    <property type="match status" value="1"/>
</dbReference>
<keyword evidence="4" id="KW-1185">Reference proteome</keyword>
<accession>A0AA38YCX2</accession>
<proteinExistence type="inferred from homology"/>
<gene>
    <name evidence="3" type="ORF">H2204_001789</name>
</gene>
<organism evidence="3 4">
    <name type="scientific">Knufia peltigerae</name>
    <dbReference type="NCBI Taxonomy" id="1002370"/>
    <lineage>
        <taxon>Eukaryota</taxon>
        <taxon>Fungi</taxon>
        <taxon>Dikarya</taxon>
        <taxon>Ascomycota</taxon>
        <taxon>Pezizomycotina</taxon>
        <taxon>Eurotiomycetes</taxon>
        <taxon>Chaetothyriomycetidae</taxon>
        <taxon>Chaetothyriales</taxon>
        <taxon>Trichomeriaceae</taxon>
        <taxon>Knufia</taxon>
    </lineage>
</organism>
<protein>
    <recommendedName>
        <fullName evidence="2">Sulfatase N-terminal domain-containing protein</fullName>
    </recommendedName>
</protein>
<dbReference type="Proteomes" id="UP001172681">
    <property type="component" value="Unassembled WGS sequence"/>
</dbReference>
<comment type="similarity">
    <text evidence="1">Belongs to the sulfatase family.</text>
</comment>
<name>A0AA38YCX2_9EURO</name>
<dbReference type="InterPro" id="IPR050738">
    <property type="entry name" value="Sulfatase"/>
</dbReference>
<feature type="domain" description="Sulfatase N-terminal" evidence="2">
    <location>
        <begin position="10"/>
        <end position="447"/>
    </location>
</feature>
<dbReference type="PANTHER" id="PTHR42693:SF33">
    <property type="entry name" value="ARYLSULFATASE"/>
    <property type="match status" value="1"/>
</dbReference>
<dbReference type="CDD" id="cd16025">
    <property type="entry name" value="PAS_like"/>
    <property type="match status" value="1"/>
</dbReference>
<dbReference type="GO" id="GO:0004065">
    <property type="term" value="F:arylsulfatase activity"/>
    <property type="evidence" value="ECO:0007669"/>
    <property type="project" value="TreeGrafter"/>
</dbReference>
<dbReference type="InterPro" id="IPR000917">
    <property type="entry name" value="Sulfatase_N"/>
</dbReference>
<evidence type="ECO:0000256" key="1">
    <source>
        <dbReference type="ARBA" id="ARBA00008779"/>
    </source>
</evidence>
<evidence type="ECO:0000259" key="2">
    <source>
        <dbReference type="Pfam" id="PF00884"/>
    </source>
</evidence>
<dbReference type="InterPro" id="IPR017850">
    <property type="entry name" value="Alkaline_phosphatase_core_sf"/>
</dbReference>
<dbReference type="Pfam" id="PF00884">
    <property type="entry name" value="Sulfatase"/>
    <property type="match status" value="1"/>
</dbReference>
<dbReference type="SUPFAM" id="SSF53649">
    <property type="entry name" value="Alkaline phosphatase-like"/>
    <property type="match status" value="1"/>
</dbReference>
<dbReference type="AlphaFoldDB" id="A0AA38YCX2"/>
<evidence type="ECO:0000313" key="4">
    <source>
        <dbReference type="Proteomes" id="UP001172681"/>
    </source>
</evidence>
<reference evidence="3" key="1">
    <citation type="submission" date="2022-10" db="EMBL/GenBank/DDBJ databases">
        <title>Culturing micro-colonial fungi from biological soil crusts in the Mojave desert and describing Neophaeococcomyces mojavensis, and introducing the new genera and species Taxawa tesnikishii.</title>
        <authorList>
            <person name="Kurbessoian T."/>
            <person name="Stajich J.E."/>
        </authorList>
    </citation>
    <scope>NUCLEOTIDE SEQUENCE</scope>
    <source>
        <strain evidence="3">TK_35</strain>
    </source>
</reference>